<reference evidence="3 4" key="1">
    <citation type="submission" date="2019-03" db="EMBL/GenBank/DDBJ databases">
        <authorList>
            <person name="Nijsse B."/>
        </authorList>
    </citation>
    <scope>NUCLEOTIDE SEQUENCE [LARGE SCALE GENOMIC DNA]</scope>
    <source>
        <strain evidence="3">Desulfoluna butyratoxydans MSL71</strain>
    </source>
</reference>
<evidence type="ECO:0000313" key="4">
    <source>
        <dbReference type="Proteomes" id="UP000507962"/>
    </source>
</evidence>
<dbReference type="SUPFAM" id="SSF53850">
    <property type="entry name" value="Periplasmic binding protein-like II"/>
    <property type="match status" value="1"/>
</dbReference>
<feature type="signal peptide" evidence="2">
    <location>
        <begin position="1"/>
        <end position="44"/>
    </location>
</feature>
<dbReference type="Pfam" id="PF13343">
    <property type="entry name" value="SBP_bac_6"/>
    <property type="match status" value="1"/>
</dbReference>
<evidence type="ECO:0000256" key="2">
    <source>
        <dbReference type="SAM" id="SignalP"/>
    </source>
</evidence>
<dbReference type="PANTHER" id="PTHR30006">
    <property type="entry name" value="THIAMINE-BINDING PERIPLASMIC PROTEIN-RELATED"/>
    <property type="match status" value="1"/>
</dbReference>
<dbReference type="PANTHER" id="PTHR30006:SF25">
    <property type="entry name" value="PHOSPHOGLYCERATE TRANSPORT REGULATORY PROTEIN PGTC"/>
    <property type="match status" value="1"/>
</dbReference>
<evidence type="ECO:0000313" key="3">
    <source>
        <dbReference type="EMBL" id="VFQ46862.1"/>
    </source>
</evidence>
<dbReference type="GO" id="GO:0030288">
    <property type="term" value="C:outer membrane-bounded periplasmic space"/>
    <property type="evidence" value="ECO:0007669"/>
    <property type="project" value="TreeGrafter"/>
</dbReference>
<keyword evidence="1 2" id="KW-0732">Signal</keyword>
<dbReference type="Gene3D" id="3.40.190.10">
    <property type="entry name" value="Periplasmic binding protein-like II"/>
    <property type="match status" value="2"/>
</dbReference>
<evidence type="ECO:0000256" key="1">
    <source>
        <dbReference type="ARBA" id="ARBA00022729"/>
    </source>
</evidence>
<proteinExistence type="predicted"/>
<organism evidence="3 4">
    <name type="scientific">Desulfoluna butyratoxydans</name>
    <dbReference type="NCBI Taxonomy" id="231438"/>
    <lineage>
        <taxon>Bacteria</taxon>
        <taxon>Pseudomonadati</taxon>
        <taxon>Thermodesulfobacteriota</taxon>
        <taxon>Desulfobacteria</taxon>
        <taxon>Desulfobacterales</taxon>
        <taxon>Desulfolunaceae</taxon>
        <taxon>Desulfoluna</taxon>
    </lineage>
</organism>
<keyword evidence="4" id="KW-1185">Reference proteome</keyword>
<dbReference type="EMBL" id="CAADHO010000011">
    <property type="protein sequence ID" value="VFQ46862.1"/>
    <property type="molecule type" value="Genomic_DNA"/>
</dbReference>
<protein>
    <submittedName>
        <fullName evidence="3">Bacterial extracellular solute-binding protein</fullName>
    </submittedName>
</protein>
<dbReference type="Proteomes" id="UP000507962">
    <property type="component" value="Unassembled WGS sequence"/>
</dbReference>
<dbReference type="AlphaFoldDB" id="A0A4U8YXR3"/>
<gene>
    <name evidence="3" type="ORF">MSL71_45380</name>
</gene>
<name>A0A4U8YXR3_9BACT</name>
<dbReference type="RefSeq" id="WP_180145444.1">
    <property type="nucleotide sequence ID" value="NZ_CAADHO010000011.1"/>
</dbReference>
<accession>A0A4U8YXR3</accession>
<feature type="chain" id="PRO_5020415589" evidence="2">
    <location>
        <begin position="45"/>
        <end position="463"/>
    </location>
</feature>
<sequence>MSCSGCSSPESGCGVAHPSIMRRFCAARALLCAVILCFAADASAAEAPKRYLDIITSFPPEFYAPFIAAFSQKYPDIQVMTRNKKTTSALVDIRRDNPHRFDVFWSSSTDAFAILKAEGRLQPVPGGRRHPALSIDGIPIDDPDGYVMGFALSGVGWMWNPAYLRREGIPVPKHWEDLAAPVYYGHLAMSTPSRSGTTHLIVESLLQELGWEKGWAMLLRMAGNLRTVSARSFSVPEGLINERFGVGLGIDFLGQSRRELRFRYGTPVFLVPAGIGMLTGGCNPKEADLFIDFILSPEGQEILRQPTVCRLPVSREVHARSTGEAPELLTLIRSNQAKPYDADLSRCRYHLVNRLFDRMITYRLTERRSLWKRYLALERRWDAEEGLPMKEELASLLCEVPVSDAQSRNHDFAAQFAHAARGTAPTEMERAETDRWDAFLSKRLDRARAILTKAESELIRSRP</sequence>